<dbReference type="FunFam" id="3.40.50.1820:FF:000107">
    <property type="entry name" value="Palmitoyl-protein thioesterase 1"/>
    <property type="match status" value="1"/>
</dbReference>
<dbReference type="Proteomes" id="UP000460718">
    <property type="component" value="Unassembled WGS sequence"/>
</dbReference>
<dbReference type="PANTHER" id="PTHR11247:SF8">
    <property type="entry name" value="PALMITOYL-PROTEIN THIOESTERASE 1"/>
    <property type="match status" value="1"/>
</dbReference>
<evidence type="ECO:0000256" key="2">
    <source>
        <dbReference type="ARBA" id="ARBA00012423"/>
    </source>
</evidence>
<protein>
    <recommendedName>
        <fullName evidence="3">Palmitoyl-protein thioesterase 1</fullName>
        <ecNumber evidence="2">3.1.2.22</ecNumber>
    </recommendedName>
    <alternativeName>
        <fullName evidence="8">Palmitoyl-protein hydrolase 1</fullName>
    </alternativeName>
</protein>
<dbReference type="EC" id="3.1.2.22" evidence="2"/>
<keyword evidence="9" id="KW-0812">Transmembrane</keyword>
<evidence type="ECO:0000313" key="10">
    <source>
        <dbReference type="EMBL" id="KAE9025515.1"/>
    </source>
</evidence>
<dbReference type="AlphaFoldDB" id="A0A6A3M726"/>
<evidence type="ECO:0000256" key="3">
    <source>
        <dbReference type="ARBA" id="ARBA00014212"/>
    </source>
</evidence>
<evidence type="ECO:0000256" key="1">
    <source>
        <dbReference type="ARBA" id="ARBA00010758"/>
    </source>
</evidence>
<dbReference type="GO" id="GO:0005764">
    <property type="term" value="C:lysosome"/>
    <property type="evidence" value="ECO:0007669"/>
    <property type="project" value="TreeGrafter"/>
</dbReference>
<evidence type="ECO:0000256" key="6">
    <source>
        <dbReference type="ARBA" id="ARBA00023157"/>
    </source>
</evidence>
<evidence type="ECO:0000256" key="4">
    <source>
        <dbReference type="ARBA" id="ARBA00022729"/>
    </source>
</evidence>
<gene>
    <name evidence="10" type="ORF">PF011_g2982</name>
</gene>
<evidence type="ECO:0000256" key="5">
    <source>
        <dbReference type="ARBA" id="ARBA00022801"/>
    </source>
</evidence>
<evidence type="ECO:0000256" key="7">
    <source>
        <dbReference type="ARBA" id="ARBA00023180"/>
    </source>
</evidence>
<keyword evidence="6" id="KW-1015">Disulfide bond</keyword>
<evidence type="ECO:0000313" key="11">
    <source>
        <dbReference type="Proteomes" id="UP000460718"/>
    </source>
</evidence>
<proteinExistence type="inferred from homology"/>
<sequence>MERGNRLLLTVVAAVAMIVMMQFALISEGSTMYFAEEEPLQLEERATLMMKKKTPVFEQLTTLPVVLMHGMGDAAGNGGMVHIQKAIAEHLGVYVASVQFGDSVQEDVENSFFVTMNNQTDWFARIVRDDSQLANGFNAVGFSQGNLLIRAYIERFNDPPVHNFISFHGPLAGVGGLPRCSPLNIICKEIDKLIGEAVYTKRVQDHIAQANYFRDPLRIEAYLNHAQFLPDLNNEKTSVNQTYKDNFTKLQNLVLVRANKDTQVFPKESEWFGMYQDGDPYKTVLGFNETRWYQEDLFGLQTLDKAGKVHFLSTVGDHLQFSIEFLLGVVDKYFRPQIMTN</sequence>
<keyword evidence="9" id="KW-0472">Membrane</keyword>
<evidence type="ECO:0000256" key="8">
    <source>
        <dbReference type="ARBA" id="ARBA00031934"/>
    </source>
</evidence>
<comment type="similarity">
    <text evidence="1">Belongs to the palmitoyl-protein thioesterase family.</text>
</comment>
<dbReference type="SUPFAM" id="SSF53474">
    <property type="entry name" value="alpha/beta-Hydrolases"/>
    <property type="match status" value="1"/>
</dbReference>
<dbReference type="InterPro" id="IPR029058">
    <property type="entry name" value="AB_hydrolase_fold"/>
</dbReference>
<dbReference type="Gene3D" id="3.40.50.1820">
    <property type="entry name" value="alpha/beta hydrolase"/>
    <property type="match status" value="1"/>
</dbReference>
<dbReference type="GO" id="GO:0008474">
    <property type="term" value="F:palmitoyl-(protein) hydrolase activity"/>
    <property type="evidence" value="ECO:0007669"/>
    <property type="project" value="UniProtKB-EC"/>
</dbReference>
<feature type="transmembrane region" description="Helical" evidence="9">
    <location>
        <begin position="7"/>
        <end position="26"/>
    </location>
</feature>
<dbReference type="Pfam" id="PF02089">
    <property type="entry name" value="Palm_thioest"/>
    <property type="match status" value="1"/>
</dbReference>
<evidence type="ECO:0000256" key="9">
    <source>
        <dbReference type="SAM" id="Phobius"/>
    </source>
</evidence>
<reference evidence="10 11" key="1">
    <citation type="submission" date="2018-09" db="EMBL/GenBank/DDBJ databases">
        <title>Genomic investigation of the strawberry pathogen Phytophthora fragariae indicates pathogenicity is determined by transcriptional variation in three key races.</title>
        <authorList>
            <person name="Adams T.M."/>
            <person name="Armitage A.D."/>
            <person name="Sobczyk M.K."/>
            <person name="Bates H.J."/>
            <person name="Dunwell J.M."/>
            <person name="Nellist C.F."/>
            <person name="Harrison R.J."/>
        </authorList>
    </citation>
    <scope>NUCLEOTIDE SEQUENCE [LARGE SCALE GENOMIC DNA]</scope>
    <source>
        <strain evidence="10 11">SCRP245</strain>
    </source>
</reference>
<keyword evidence="4" id="KW-0732">Signal</keyword>
<dbReference type="EMBL" id="QXFW01000095">
    <property type="protein sequence ID" value="KAE9025515.1"/>
    <property type="molecule type" value="Genomic_DNA"/>
</dbReference>
<dbReference type="PRINTS" id="PR00414">
    <property type="entry name" value="PPTHIESTRASE"/>
</dbReference>
<keyword evidence="7" id="KW-0325">Glycoprotein</keyword>
<keyword evidence="5" id="KW-0378">Hydrolase</keyword>
<dbReference type="PANTHER" id="PTHR11247">
    <property type="entry name" value="PALMITOYL-PROTEIN THIOESTERASE/DOLICHYLDIPHOSPHATASE 1"/>
    <property type="match status" value="1"/>
</dbReference>
<keyword evidence="9" id="KW-1133">Transmembrane helix</keyword>
<name>A0A6A3M726_9STRA</name>
<dbReference type="InterPro" id="IPR002472">
    <property type="entry name" value="Palm_thioest"/>
</dbReference>
<comment type="caution">
    <text evidence="10">The sequence shown here is derived from an EMBL/GenBank/DDBJ whole genome shotgun (WGS) entry which is preliminary data.</text>
</comment>
<organism evidence="10 11">
    <name type="scientific">Phytophthora fragariae</name>
    <dbReference type="NCBI Taxonomy" id="53985"/>
    <lineage>
        <taxon>Eukaryota</taxon>
        <taxon>Sar</taxon>
        <taxon>Stramenopiles</taxon>
        <taxon>Oomycota</taxon>
        <taxon>Peronosporomycetes</taxon>
        <taxon>Peronosporales</taxon>
        <taxon>Peronosporaceae</taxon>
        <taxon>Phytophthora</taxon>
    </lineage>
</organism>
<accession>A0A6A3M726</accession>